<protein>
    <recommendedName>
        <fullName evidence="1">NADAR domain-containing protein</fullName>
    </recommendedName>
</protein>
<dbReference type="InterPro" id="IPR012816">
    <property type="entry name" value="NADAR"/>
</dbReference>
<accession>A0A9K3D097</accession>
<proteinExistence type="predicted"/>
<evidence type="ECO:0000313" key="3">
    <source>
        <dbReference type="Proteomes" id="UP000265618"/>
    </source>
</evidence>
<feature type="domain" description="NADAR" evidence="1">
    <location>
        <begin position="70"/>
        <end position="210"/>
    </location>
</feature>
<gene>
    <name evidence="2" type="ORF">KIPB_008604</name>
</gene>
<sequence length="259" mass="29193">MDRPEDHKLRRSGRCPHCNAKLESKILASTRNLLEQFERSPNMTVSFFFNGHKGDTKDNGVKNPTGELRPTWMFSNFAQIPVSVQNPHNGVVLPFASAEAAFQAGKYLSRQDIISDLQVAYKGGECRKIARRFKSSNVSGWIKHGLNVKWMRVVTYCKFLQCENLRSILMQTGERRLVEDSPFDSFWGIGKDRKGTNMLGVILMEIRAQFLQDACTNALGEVHPETSAVIQGSAVRKGFVAAYTDFKKTRVKCLTGELQ</sequence>
<dbReference type="Proteomes" id="UP000265618">
    <property type="component" value="Unassembled WGS sequence"/>
</dbReference>
<reference evidence="2 3" key="1">
    <citation type="journal article" date="2018" name="PLoS ONE">
        <title>The draft genome of Kipferlia bialata reveals reductive genome evolution in fornicate parasites.</title>
        <authorList>
            <person name="Tanifuji G."/>
            <person name="Takabayashi S."/>
            <person name="Kume K."/>
            <person name="Takagi M."/>
            <person name="Nakayama T."/>
            <person name="Kamikawa R."/>
            <person name="Inagaki Y."/>
            <person name="Hashimoto T."/>
        </authorList>
    </citation>
    <scope>NUCLEOTIDE SEQUENCE [LARGE SCALE GENOMIC DNA]</scope>
    <source>
        <strain evidence="2">NY0173</strain>
    </source>
</reference>
<dbReference type="OrthoDB" id="206452at2759"/>
<comment type="caution">
    <text evidence="2">The sequence shown here is derived from an EMBL/GenBank/DDBJ whole genome shotgun (WGS) entry which is preliminary data.</text>
</comment>
<evidence type="ECO:0000259" key="1">
    <source>
        <dbReference type="Pfam" id="PF08719"/>
    </source>
</evidence>
<dbReference type="Gene3D" id="1.10.357.40">
    <property type="entry name" value="YbiA-like"/>
    <property type="match status" value="1"/>
</dbReference>
<dbReference type="AlphaFoldDB" id="A0A9K3D097"/>
<dbReference type="EMBL" id="BDIP01002704">
    <property type="protein sequence ID" value="GIQ86703.1"/>
    <property type="molecule type" value="Genomic_DNA"/>
</dbReference>
<dbReference type="InterPro" id="IPR037238">
    <property type="entry name" value="YbiA-like_sf"/>
</dbReference>
<dbReference type="Pfam" id="PF08719">
    <property type="entry name" value="NADAR"/>
    <property type="match status" value="1"/>
</dbReference>
<organism evidence="2 3">
    <name type="scientific">Kipferlia bialata</name>
    <dbReference type="NCBI Taxonomy" id="797122"/>
    <lineage>
        <taxon>Eukaryota</taxon>
        <taxon>Metamonada</taxon>
        <taxon>Carpediemonas-like organisms</taxon>
        <taxon>Kipferlia</taxon>
    </lineage>
</organism>
<name>A0A9K3D097_9EUKA</name>
<evidence type="ECO:0000313" key="2">
    <source>
        <dbReference type="EMBL" id="GIQ86703.1"/>
    </source>
</evidence>
<dbReference type="CDD" id="cd15457">
    <property type="entry name" value="NADAR"/>
    <property type="match status" value="1"/>
</dbReference>
<keyword evidence="3" id="KW-1185">Reference proteome</keyword>
<dbReference type="NCBIfam" id="TIGR02464">
    <property type="entry name" value="ribofla_fusion"/>
    <property type="match status" value="1"/>
</dbReference>
<dbReference type="SUPFAM" id="SSF143990">
    <property type="entry name" value="YbiA-like"/>
    <property type="match status" value="1"/>
</dbReference>